<protein>
    <recommendedName>
        <fullName evidence="2">DUF4174 domain-containing protein</fullName>
    </recommendedName>
</protein>
<keyword evidence="1" id="KW-0732">Signal</keyword>
<proteinExistence type="predicted"/>
<reference evidence="3 4" key="1">
    <citation type="submission" date="2014-04" db="EMBL/GenBank/DDBJ databases">
        <title>Characterization and application of a salt tolerant electro-active bacterium.</title>
        <authorList>
            <person name="Yang L."/>
            <person name="Wei S."/>
            <person name="Tay Q.X.M."/>
        </authorList>
    </citation>
    <scope>NUCLEOTIDE SEQUENCE [LARGE SCALE GENOMIC DNA]</scope>
    <source>
        <strain evidence="3 4">LY1</strain>
    </source>
</reference>
<dbReference type="OrthoDB" id="7362103at2"/>
<dbReference type="STRING" id="1048983.EL17_01990"/>
<dbReference type="Pfam" id="PF13778">
    <property type="entry name" value="DUF4174"/>
    <property type="match status" value="1"/>
</dbReference>
<evidence type="ECO:0000313" key="4">
    <source>
        <dbReference type="Proteomes" id="UP000027821"/>
    </source>
</evidence>
<dbReference type="InterPro" id="IPR025232">
    <property type="entry name" value="DUF4174"/>
</dbReference>
<evidence type="ECO:0000259" key="2">
    <source>
        <dbReference type="Pfam" id="PF13778"/>
    </source>
</evidence>
<dbReference type="eggNOG" id="ENOG5030M2Z">
    <property type="taxonomic scope" value="Bacteria"/>
</dbReference>
<sequence length="139" mass="16167">MNIWVNNILFLILFMQDSQSTLEDLKWKYRVVLYFQDNAVDHLVMTDSITKQIDERKIAYYAIGDSVSSNHNLMFSPAYIQHLKTKYKMGYKGTMYVLLGLDGGVKLKKEEPLDWTLIFNSIDSMPMRKSEMSKSSGSY</sequence>
<accession>A0A074L669</accession>
<keyword evidence="4" id="KW-1185">Reference proteome</keyword>
<dbReference type="AlphaFoldDB" id="A0A074L669"/>
<organism evidence="3 4">
    <name type="scientific">Anditalea andensis</name>
    <dbReference type="NCBI Taxonomy" id="1048983"/>
    <lineage>
        <taxon>Bacteria</taxon>
        <taxon>Pseudomonadati</taxon>
        <taxon>Bacteroidota</taxon>
        <taxon>Cytophagia</taxon>
        <taxon>Cytophagales</taxon>
        <taxon>Cytophagaceae</taxon>
        <taxon>Anditalea</taxon>
    </lineage>
</organism>
<comment type="caution">
    <text evidence="3">The sequence shown here is derived from an EMBL/GenBank/DDBJ whole genome shotgun (WGS) entry which is preliminary data.</text>
</comment>
<name>A0A074L669_9BACT</name>
<dbReference type="Proteomes" id="UP000027821">
    <property type="component" value="Unassembled WGS sequence"/>
</dbReference>
<feature type="domain" description="DUF4174" evidence="2">
    <location>
        <begin position="22"/>
        <end position="131"/>
    </location>
</feature>
<gene>
    <name evidence="3" type="ORF">EL17_01990</name>
</gene>
<evidence type="ECO:0000256" key="1">
    <source>
        <dbReference type="ARBA" id="ARBA00022729"/>
    </source>
</evidence>
<dbReference type="EMBL" id="JMIH01000013">
    <property type="protein sequence ID" value="KEO75333.1"/>
    <property type="molecule type" value="Genomic_DNA"/>
</dbReference>
<evidence type="ECO:0000313" key="3">
    <source>
        <dbReference type="EMBL" id="KEO75333.1"/>
    </source>
</evidence>